<dbReference type="Proteomes" id="UP000282613">
    <property type="component" value="Unassembled WGS sequence"/>
</dbReference>
<evidence type="ECO:0000313" key="3">
    <source>
        <dbReference type="WBParaSite" id="TASK_0000861101-mRNA-1"/>
    </source>
</evidence>
<reference evidence="1 2" key="2">
    <citation type="submission" date="2018-11" db="EMBL/GenBank/DDBJ databases">
        <authorList>
            <consortium name="Pathogen Informatics"/>
        </authorList>
    </citation>
    <scope>NUCLEOTIDE SEQUENCE [LARGE SCALE GENOMIC DNA]</scope>
</reference>
<proteinExistence type="predicted"/>
<gene>
    <name evidence="1" type="ORF">TASK_LOCUS8612</name>
</gene>
<accession>A0A0R3WCZ7</accession>
<keyword evidence="2" id="KW-1185">Reference proteome</keyword>
<evidence type="ECO:0000313" key="1">
    <source>
        <dbReference type="EMBL" id="VDK40659.1"/>
    </source>
</evidence>
<evidence type="ECO:0000313" key="2">
    <source>
        <dbReference type="Proteomes" id="UP000282613"/>
    </source>
</evidence>
<protein>
    <submittedName>
        <fullName evidence="3">BAH domain-containing protein</fullName>
    </submittedName>
</protein>
<dbReference type="WBParaSite" id="TASK_0000861101-mRNA-1">
    <property type="protein sequence ID" value="TASK_0000861101-mRNA-1"/>
    <property type="gene ID" value="TASK_0000861101"/>
</dbReference>
<name>A0A0R3WCZ7_TAEAS</name>
<sequence>MRRYWRVPVLPARYDVNDVDIRAQRYVIDEITCSHPHHLDSSTYYVAAANENDLLRGMQGSVAERGEGPRNTLMMSAKHFHPKLITSSVFTADSGRYGEHAVEK</sequence>
<organism evidence="3">
    <name type="scientific">Taenia asiatica</name>
    <name type="common">Asian tapeworm</name>
    <dbReference type="NCBI Taxonomy" id="60517"/>
    <lineage>
        <taxon>Eukaryota</taxon>
        <taxon>Metazoa</taxon>
        <taxon>Spiralia</taxon>
        <taxon>Lophotrochozoa</taxon>
        <taxon>Platyhelminthes</taxon>
        <taxon>Cestoda</taxon>
        <taxon>Eucestoda</taxon>
        <taxon>Cyclophyllidea</taxon>
        <taxon>Taeniidae</taxon>
        <taxon>Taenia</taxon>
    </lineage>
</organism>
<dbReference type="EMBL" id="UYRS01018841">
    <property type="protein sequence ID" value="VDK40659.1"/>
    <property type="molecule type" value="Genomic_DNA"/>
</dbReference>
<dbReference type="AlphaFoldDB" id="A0A0R3WCZ7"/>
<reference evidence="3" key="1">
    <citation type="submission" date="2017-02" db="UniProtKB">
        <authorList>
            <consortium name="WormBaseParasite"/>
        </authorList>
    </citation>
    <scope>IDENTIFICATION</scope>
</reference>